<proteinExistence type="predicted"/>
<protein>
    <submittedName>
        <fullName evidence="1">Tryptophan halogenase family protein</fullName>
        <ecNumber evidence="1">1.14.19.-</ecNumber>
    </submittedName>
</protein>
<keyword evidence="1" id="KW-0560">Oxidoreductase</keyword>
<dbReference type="Gene3D" id="3.50.50.60">
    <property type="entry name" value="FAD/NAD(P)-binding domain"/>
    <property type="match status" value="1"/>
</dbReference>
<dbReference type="InterPro" id="IPR036188">
    <property type="entry name" value="FAD/NAD-bd_sf"/>
</dbReference>
<dbReference type="Proteomes" id="UP001589813">
    <property type="component" value="Unassembled WGS sequence"/>
</dbReference>
<dbReference type="Pfam" id="PF04820">
    <property type="entry name" value="Trp_halogenase"/>
    <property type="match status" value="1"/>
</dbReference>
<dbReference type="PANTHER" id="PTHR43747">
    <property type="entry name" value="FAD-BINDING PROTEIN"/>
    <property type="match status" value="1"/>
</dbReference>
<evidence type="ECO:0000313" key="2">
    <source>
        <dbReference type="Proteomes" id="UP001589813"/>
    </source>
</evidence>
<dbReference type="InterPro" id="IPR006905">
    <property type="entry name" value="Flavin_halogenase"/>
</dbReference>
<organism evidence="1 2">
    <name type="scientific">Rheinheimera tilapiae</name>
    <dbReference type="NCBI Taxonomy" id="875043"/>
    <lineage>
        <taxon>Bacteria</taxon>
        <taxon>Pseudomonadati</taxon>
        <taxon>Pseudomonadota</taxon>
        <taxon>Gammaproteobacteria</taxon>
        <taxon>Chromatiales</taxon>
        <taxon>Chromatiaceae</taxon>
        <taxon>Rheinheimera</taxon>
    </lineage>
</organism>
<dbReference type="RefSeq" id="WP_377240479.1">
    <property type="nucleotide sequence ID" value="NZ_JBHLXP010000001.1"/>
</dbReference>
<gene>
    <name evidence="1" type="ORF">ACFFJP_03260</name>
</gene>
<dbReference type="GO" id="GO:0016491">
    <property type="term" value="F:oxidoreductase activity"/>
    <property type="evidence" value="ECO:0007669"/>
    <property type="project" value="UniProtKB-KW"/>
</dbReference>
<dbReference type="PANTHER" id="PTHR43747:SF4">
    <property type="entry name" value="FLAVIN-DEPENDENT TRYPTOPHAN HALOGENASE"/>
    <property type="match status" value="1"/>
</dbReference>
<dbReference type="InterPro" id="IPR050816">
    <property type="entry name" value="Flavin-dep_Halogenase_NPB"/>
</dbReference>
<dbReference type="EC" id="1.14.19.-" evidence="1"/>
<dbReference type="SUPFAM" id="SSF51905">
    <property type="entry name" value="FAD/NAD(P)-binding domain"/>
    <property type="match status" value="1"/>
</dbReference>
<dbReference type="InterPro" id="IPR033856">
    <property type="entry name" value="Trp_halogen"/>
</dbReference>
<dbReference type="PIRSF" id="PIRSF011396">
    <property type="entry name" value="Trp_halogenase"/>
    <property type="match status" value="1"/>
</dbReference>
<evidence type="ECO:0000313" key="1">
    <source>
        <dbReference type="EMBL" id="MFC0047308.1"/>
    </source>
</evidence>
<reference evidence="1 2" key="1">
    <citation type="submission" date="2024-09" db="EMBL/GenBank/DDBJ databases">
        <authorList>
            <person name="Sun Q."/>
            <person name="Mori K."/>
        </authorList>
    </citation>
    <scope>NUCLEOTIDE SEQUENCE [LARGE SCALE GENOMIC DNA]</scope>
    <source>
        <strain evidence="1 2">KCTC 23315</strain>
    </source>
</reference>
<name>A0ABV6BBC1_9GAMM</name>
<accession>A0ABV6BBC1</accession>
<dbReference type="EMBL" id="JBHLXP010000001">
    <property type="protein sequence ID" value="MFC0047308.1"/>
    <property type="molecule type" value="Genomic_DNA"/>
</dbReference>
<sequence>MINKIKKIIILGGGSAGWMTAAAVGKVLKNRYCEIQLIESDEIGTVGVGEATIPQIMLYNDLIGLDENEFMRRTQATFKLGIEFVNWSEIGSRYYHAFGDVGKNMEGIQFYHYWLKMRALGKAAPLDEYTLSSLACNERRFMRSIDAGHSPLSNIAYAFHFDAGLFALYLRELAQGWGVQRTEGKVAQVYQHDNGFIKGVQLADGSMHEADFFIDCSGFHGVLIEQALQTGYDDWSHWLPCDRAIAVPCESAGEPWPFTRATAHSAGWQWRIPLQHRIGNGHVFSSKFMSSDEATSILLQNLDGAALAEPRELRFVTGKRKKFWKNNVLAVGLSGGFMEPLESTSLHLIQATIAKMFSFFPQQGFSQADIDEFNRQMDFDYERIRDFLILHYHATQRNDSPFWQYCRTMAVPAELTQKLQQFRASGRIFRHNNEMFSDLSWFEVMYGQGIVPDGYHPLVDMFSEQELQGRLDSIRQVIRKSVDYMPSHQQFINEHCKAGRN</sequence>
<comment type="caution">
    <text evidence="1">The sequence shown here is derived from an EMBL/GenBank/DDBJ whole genome shotgun (WGS) entry which is preliminary data.</text>
</comment>
<keyword evidence="2" id="KW-1185">Reference proteome</keyword>